<dbReference type="EMBL" id="JAGTJQ010000003">
    <property type="protein sequence ID" value="KAH7035658.1"/>
    <property type="molecule type" value="Genomic_DNA"/>
</dbReference>
<proteinExistence type="predicted"/>
<dbReference type="AlphaFoldDB" id="A0A9P8YER2"/>
<reference evidence="1" key="1">
    <citation type="journal article" date="2021" name="Nat. Commun.">
        <title>Genetic determinants of endophytism in the Arabidopsis root mycobiome.</title>
        <authorList>
            <person name="Mesny F."/>
            <person name="Miyauchi S."/>
            <person name="Thiergart T."/>
            <person name="Pickel B."/>
            <person name="Atanasova L."/>
            <person name="Karlsson M."/>
            <person name="Huettel B."/>
            <person name="Barry K.W."/>
            <person name="Haridas S."/>
            <person name="Chen C."/>
            <person name="Bauer D."/>
            <person name="Andreopoulos W."/>
            <person name="Pangilinan J."/>
            <person name="LaButti K."/>
            <person name="Riley R."/>
            <person name="Lipzen A."/>
            <person name="Clum A."/>
            <person name="Drula E."/>
            <person name="Henrissat B."/>
            <person name="Kohler A."/>
            <person name="Grigoriev I.V."/>
            <person name="Martin F.M."/>
            <person name="Hacquard S."/>
        </authorList>
    </citation>
    <scope>NUCLEOTIDE SEQUENCE</scope>
    <source>
        <strain evidence="1">MPI-CAGE-CH-0230</strain>
    </source>
</reference>
<organism evidence="1 2">
    <name type="scientific">Microdochium trichocladiopsis</name>
    <dbReference type="NCBI Taxonomy" id="1682393"/>
    <lineage>
        <taxon>Eukaryota</taxon>
        <taxon>Fungi</taxon>
        <taxon>Dikarya</taxon>
        <taxon>Ascomycota</taxon>
        <taxon>Pezizomycotina</taxon>
        <taxon>Sordariomycetes</taxon>
        <taxon>Xylariomycetidae</taxon>
        <taxon>Xylariales</taxon>
        <taxon>Microdochiaceae</taxon>
        <taxon>Microdochium</taxon>
    </lineage>
</organism>
<keyword evidence="2" id="KW-1185">Reference proteome</keyword>
<dbReference type="GeneID" id="70193190"/>
<gene>
    <name evidence="1" type="ORF">B0I36DRAFT_95219</name>
</gene>
<dbReference type="Proteomes" id="UP000756346">
    <property type="component" value="Unassembled WGS sequence"/>
</dbReference>
<dbReference type="RefSeq" id="XP_046015751.1">
    <property type="nucleotide sequence ID" value="XM_046163644.1"/>
</dbReference>
<evidence type="ECO:0000313" key="1">
    <source>
        <dbReference type="EMBL" id="KAH7035658.1"/>
    </source>
</evidence>
<sequence length="152" mass="16704">MAQPCYSPEYAQVRHGAVWQPPEPFSEKVQCATCFRHGTAFSVISRSRTESRTTSASSKVPRLSQAWPLSRLLGPQTKTETRKRMPALAATHPSCPSFWSNSPGSNADHLTLGQPWAAPSGHHPRELRKDAICAATSRHPHGETPQIDVVIL</sequence>
<evidence type="ECO:0000313" key="2">
    <source>
        <dbReference type="Proteomes" id="UP000756346"/>
    </source>
</evidence>
<comment type="caution">
    <text evidence="1">The sequence shown here is derived from an EMBL/GenBank/DDBJ whole genome shotgun (WGS) entry which is preliminary data.</text>
</comment>
<name>A0A9P8YER2_9PEZI</name>
<protein>
    <submittedName>
        <fullName evidence="1">Uncharacterized protein</fullName>
    </submittedName>
</protein>
<accession>A0A9P8YER2</accession>